<dbReference type="PIRSF" id="PIRSF002741">
    <property type="entry name" value="MppA"/>
    <property type="match status" value="1"/>
</dbReference>
<dbReference type="Gene3D" id="3.40.190.10">
    <property type="entry name" value="Periplasmic binding protein-like II"/>
    <property type="match status" value="1"/>
</dbReference>
<gene>
    <name evidence="8" type="ORF">FC65_GL002085</name>
</gene>
<keyword evidence="9" id="KW-1185">Reference proteome</keyword>
<dbReference type="InterPro" id="IPR030678">
    <property type="entry name" value="Peptide/Ni-bd"/>
</dbReference>
<evidence type="ECO:0000256" key="5">
    <source>
        <dbReference type="SAM" id="MobiDB-lite"/>
    </source>
</evidence>
<dbReference type="PANTHER" id="PTHR30290">
    <property type="entry name" value="PERIPLASMIC BINDING COMPONENT OF ABC TRANSPORTER"/>
    <property type="match status" value="1"/>
</dbReference>
<evidence type="ECO:0000259" key="7">
    <source>
        <dbReference type="Pfam" id="PF00496"/>
    </source>
</evidence>
<dbReference type="SUPFAM" id="SSF53850">
    <property type="entry name" value="Periplasmic binding protein-like II"/>
    <property type="match status" value="1"/>
</dbReference>
<protein>
    <submittedName>
        <fullName evidence="8">Peptide ABC superfamily ATP binding cassette transporter, binding protein</fullName>
    </submittedName>
</protein>
<dbReference type="Proteomes" id="UP000051217">
    <property type="component" value="Unassembled WGS sequence"/>
</dbReference>
<feature type="compositionally biased region" description="Basic and acidic residues" evidence="5">
    <location>
        <begin position="54"/>
        <end position="67"/>
    </location>
</feature>
<sequence length="609" mass="68253">MKWGKYMNKTKKKWAVSSAAIVIALSLAACGGGNKKSASSNDSGKAKLSAVYKNPDKANKSANEKSTLKVAEPNDSPFKGVSEPTLADNQEDSNVFEPGGSGTLFKTDDNYKIVDGGLADQKLDRKKNTVTITIRKNAKWSDGQPVVARDVEYPYEIIGGPKSTSSQYSSDFERIKGMADFHKGKADTISGFTYPDGEDGKKVVIQYNSLSPSMKFSGNSFVWSTAAPYHYYKGIPIDKLAASDQVRKKPIFVGPYKLDKLVDGESTSWSPNKYYWGKAPKIKHVTINVVSSNSIDKAIQTKKYDFTTPAGVMRGQSYKNLKKLKNYQMVGLPALSYNYFGFNVGEYDTELQKNVMDKNSKMANKSLRQAMMYAIDEDAINKKFGNGIKWRAKTLIPPVFDKYADTSAKGFPYDRKKANKLLDDAGYKKKGKWRTQPNGKPLVIHFGAMQGSATSHATYEDYLQRWHKVGLNVKMAGGKEMEMNSFYDTIQKPKQNKVDIYSAAWSTSSEPTPTQLYGEDAPFNMGHFVSKKNTQLMNDMNSEKAWNDSYRKDKFKEWQEYMNDQAAYVASDNSYQWGPVNKRVKGYDVSPSHTIDFWKDLSLTSAKLK</sequence>
<evidence type="ECO:0000256" key="3">
    <source>
        <dbReference type="ARBA" id="ARBA00022448"/>
    </source>
</evidence>
<accession>A0ABR5PM56</accession>
<dbReference type="PANTHER" id="PTHR30290:SF10">
    <property type="entry name" value="PERIPLASMIC OLIGOPEPTIDE-BINDING PROTEIN-RELATED"/>
    <property type="match status" value="1"/>
</dbReference>
<dbReference type="EMBL" id="AZFI01000008">
    <property type="protein sequence ID" value="KRM31282.1"/>
    <property type="molecule type" value="Genomic_DNA"/>
</dbReference>
<proteinExistence type="inferred from homology"/>
<dbReference type="PROSITE" id="PS51257">
    <property type="entry name" value="PROKAR_LIPOPROTEIN"/>
    <property type="match status" value="1"/>
</dbReference>
<reference evidence="8 9" key="1">
    <citation type="journal article" date="2015" name="Genome Announc.">
        <title>Expanding the biotechnology potential of lactobacilli through comparative genomics of 213 strains and associated genera.</title>
        <authorList>
            <person name="Sun Z."/>
            <person name="Harris H.M."/>
            <person name="McCann A."/>
            <person name="Guo C."/>
            <person name="Argimon S."/>
            <person name="Zhang W."/>
            <person name="Yang X."/>
            <person name="Jeffery I.B."/>
            <person name="Cooney J.C."/>
            <person name="Kagawa T.F."/>
            <person name="Liu W."/>
            <person name="Song Y."/>
            <person name="Salvetti E."/>
            <person name="Wrobel A."/>
            <person name="Rasinkangas P."/>
            <person name="Parkhill J."/>
            <person name="Rea M.C."/>
            <person name="O'Sullivan O."/>
            <person name="Ritari J."/>
            <person name="Douillard F.P."/>
            <person name="Paul Ross R."/>
            <person name="Yang R."/>
            <person name="Briner A.E."/>
            <person name="Felis G.E."/>
            <person name="de Vos W.M."/>
            <person name="Barrangou R."/>
            <person name="Klaenhammer T.R."/>
            <person name="Caufield P.W."/>
            <person name="Cui Y."/>
            <person name="Zhang H."/>
            <person name="O'Toole P.W."/>
        </authorList>
    </citation>
    <scope>NUCLEOTIDE SEQUENCE [LARGE SCALE GENOMIC DNA]</scope>
    <source>
        <strain evidence="8 9">DSM 15836</strain>
    </source>
</reference>
<dbReference type="CDD" id="cd08510">
    <property type="entry name" value="PBP2_Lactococcal_OppA_like"/>
    <property type="match status" value="1"/>
</dbReference>
<comment type="similarity">
    <text evidence="2">Belongs to the bacterial solute-binding protein 5 family.</text>
</comment>
<keyword evidence="4 6" id="KW-0732">Signal</keyword>
<evidence type="ECO:0000313" key="9">
    <source>
        <dbReference type="Proteomes" id="UP000051217"/>
    </source>
</evidence>
<keyword evidence="3" id="KW-0813">Transport</keyword>
<evidence type="ECO:0000313" key="8">
    <source>
        <dbReference type="EMBL" id="KRM31282.1"/>
    </source>
</evidence>
<feature type="region of interest" description="Disordered" evidence="5">
    <location>
        <begin position="31"/>
        <end position="101"/>
    </location>
</feature>
<comment type="caution">
    <text evidence="8">The sequence shown here is derived from an EMBL/GenBank/DDBJ whole genome shotgun (WGS) entry which is preliminary data.</text>
</comment>
<feature type="domain" description="Solute-binding protein family 5" evidence="7">
    <location>
        <begin position="117"/>
        <end position="517"/>
    </location>
</feature>
<feature type="chain" id="PRO_5046461618" evidence="6">
    <location>
        <begin position="29"/>
        <end position="609"/>
    </location>
</feature>
<evidence type="ECO:0000256" key="1">
    <source>
        <dbReference type="ARBA" id="ARBA00004196"/>
    </source>
</evidence>
<dbReference type="InterPro" id="IPR000914">
    <property type="entry name" value="SBP_5_dom"/>
</dbReference>
<dbReference type="Pfam" id="PF00496">
    <property type="entry name" value="SBP_bac_5"/>
    <property type="match status" value="1"/>
</dbReference>
<dbReference type="Gene3D" id="3.10.105.10">
    <property type="entry name" value="Dipeptide-binding Protein, Domain 3"/>
    <property type="match status" value="1"/>
</dbReference>
<evidence type="ECO:0000256" key="6">
    <source>
        <dbReference type="SAM" id="SignalP"/>
    </source>
</evidence>
<evidence type="ECO:0000256" key="4">
    <source>
        <dbReference type="ARBA" id="ARBA00022729"/>
    </source>
</evidence>
<organism evidence="8 9">
    <name type="scientific">Ligilactobacillus acidipiscis DSM 15836</name>
    <dbReference type="NCBI Taxonomy" id="1423716"/>
    <lineage>
        <taxon>Bacteria</taxon>
        <taxon>Bacillati</taxon>
        <taxon>Bacillota</taxon>
        <taxon>Bacilli</taxon>
        <taxon>Lactobacillales</taxon>
        <taxon>Lactobacillaceae</taxon>
        <taxon>Ligilactobacillus</taxon>
    </lineage>
</organism>
<name>A0ABR5PM56_9LACO</name>
<evidence type="ECO:0000256" key="2">
    <source>
        <dbReference type="ARBA" id="ARBA00005695"/>
    </source>
</evidence>
<comment type="subcellular location">
    <subcellularLocation>
        <location evidence="1">Cell envelope</location>
    </subcellularLocation>
</comment>
<feature type="signal peptide" evidence="6">
    <location>
        <begin position="1"/>
        <end position="28"/>
    </location>
</feature>
<dbReference type="InterPro" id="IPR039424">
    <property type="entry name" value="SBP_5"/>
</dbReference>